<dbReference type="GO" id="GO:0004806">
    <property type="term" value="F:triacylglycerol lipase activity"/>
    <property type="evidence" value="ECO:0007669"/>
    <property type="project" value="TreeGrafter"/>
</dbReference>
<gene>
    <name evidence="3" type="ORF">CDD80_843</name>
</gene>
<dbReference type="GO" id="GO:0000140">
    <property type="term" value="F:acylglycerone-phosphate reductase (NADP+) activity"/>
    <property type="evidence" value="ECO:0007669"/>
    <property type="project" value="TreeGrafter"/>
</dbReference>
<keyword evidence="2" id="KW-0560">Oxidoreductase</keyword>
<sequence length="96" mass="10293">MLCLCSSLDAMSRDKKFALVTGCGQGGIGEALVQEFTRRGLHAIATVLPSENDEHLTRDGITCFPLDVTKEESVVKLKEAVVKLTGGFLDVLVNNA</sequence>
<dbReference type="GO" id="GO:0006654">
    <property type="term" value="P:phosphatidic acid biosynthetic process"/>
    <property type="evidence" value="ECO:0007669"/>
    <property type="project" value="TreeGrafter"/>
</dbReference>
<protein>
    <recommendedName>
        <fullName evidence="5">Ketoreductase (KR) domain-containing protein</fullName>
    </recommendedName>
</protein>
<evidence type="ECO:0000256" key="2">
    <source>
        <dbReference type="ARBA" id="ARBA00023002"/>
    </source>
</evidence>
<dbReference type="Gene3D" id="3.40.50.720">
    <property type="entry name" value="NAD(P)-binding Rossmann-like Domain"/>
    <property type="match status" value="1"/>
</dbReference>
<evidence type="ECO:0008006" key="5">
    <source>
        <dbReference type="Google" id="ProtNLM"/>
    </source>
</evidence>
<dbReference type="EMBL" id="NJES01000013">
    <property type="protein sequence ID" value="PHH80584.1"/>
    <property type="molecule type" value="Genomic_DNA"/>
</dbReference>
<dbReference type="Proteomes" id="UP000226431">
    <property type="component" value="Unassembled WGS sequence"/>
</dbReference>
<comment type="caution">
    <text evidence="3">The sequence shown here is derived from an EMBL/GenBank/DDBJ whole genome shotgun (WGS) entry which is preliminary data.</text>
</comment>
<dbReference type="AlphaFoldDB" id="A0A2C5ZMG5"/>
<dbReference type="PANTHER" id="PTHR44169">
    <property type="entry name" value="NADPH-DEPENDENT 1-ACYLDIHYDROXYACETONE PHOSPHATE REDUCTASE"/>
    <property type="match status" value="1"/>
</dbReference>
<dbReference type="GO" id="GO:0005811">
    <property type="term" value="C:lipid droplet"/>
    <property type="evidence" value="ECO:0007669"/>
    <property type="project" value="TreeGrafter"/>
</dbReference>
<dbReference type="InterPro" id="IPR002347">
    <property type="entry name" value="SDR_fam"/>
</dbReference>
<dbReference type="GO" id="GO:0005783">
    <property type="term" value="C:endoplasmic reticulum"/>
    <property type="evidence" value="ECO:0007669"/>
    <property type="project" value="TreeGrafter"/>
</dbReference>
<keyword evidence="4" id="KW-1185">Reference proteome</keyword>
<dbReference type="OrthoDB" id="2102561at2759"/>
<dbReference type="STRING" id="2004952.A0A2C5ZMG5"/>
<evidence type="ECO:0000256" key="1">
    <source>
        <dbReference type="ARBA" id="ARBA00006484"/>
    </source>
</evidence>
<comment type="similarity">
    <text evidence="1">Belongs to the short-chain dehydrogenases/reductases (SDR) family.</text>
</comment>
<name>A0A2C5ZMG5_9HYPO</name>
<dbReference type="Pfam" id="PF00106">
    <property type="entry name" value="adh_short"/>
    <property type="match status" value="1"/>
</dbReference>
<accession>A0A2C5ZMG5</accession>
<reference evidence="3 4" key="1">
    <citation type="submission" date="2017-06" db="EMBL/GenBank/DDBJ databases">
        <title>Ant-infecting Ophiocordyceps genomes reveal a high diversity of potential behavioral manipulation genes and a possible major role for enterotoxins.</title>
        <authorList>
            <person name="De Bekker C."/>
            <person name="Evans H.C."/>
            <person name="Brachmann A."/>
            <person name="Hughes D.P."/>
        </authorList>
    </citation>
    <scope>NUCLEOTIDE SEQUENCE [LARGE SCALE GENOMIC DNA]</scope>
    <source>
        <strain evidence="3 4">Map16</strain>
    </source>
</reference>
<dbReference type="SUPFAM" id="SSF51735">
    <property type="entry name" value="NAD(P)-binding Rossmann-fold domains"/>
    <property type="match status" value="1"/>
</dbReference>
<evidence type="ECO:0000313" key="3">
    <source>
        <dbReference type="EMBL" id="PHH80584.1"/>
    </source>
</evidence>
<evidence type="ECO:0000313" key="4">
    <source>
        <dbReference type="Proteomes" id="UP000226431"/>
    </source>
</evidence>
<dbReference type="PANTHER" id="PTHR44169:SF3">
    <property type="entry name" value="SHORT-CHAIN DEHYDROGENASE SRDE"/>
    <property type="match status" value="1"/>
</dbReference>
<proteinExistence type="inferred from homology"/>
<dbReference type="GO" id="GO:0019433">
    <property type="term" value="P:triglyceride catabolic process"/>
    <property type="evidence" value="ECO:0007669"/>
    <property type="project" value="TreeGrafter"/>
</dbReference>
<dbReference type="InterPro" id="IPR036291">
    <property type="entry name" value="NAD(P)-bd_dom_sf"/>
</dbReference>
<organism evidence="3 4">
    <name type="scientific">Ophiocordyceps camponoti-rufipedis</name>
    <dbReference type="NCBI Taxonomy" id="2004952"/>
    <lineage>
        <taxon>Eukaryota</taxon>
        <taxon>Fungi</taxon>
        <taxon>Dikarya</taxon>
        <taxon>Ascomycota</taxon>
        <taxon>Pezizomycotina</taxon>
        <taxon>Sordariomycetes</taxon>
        <taxon>Hypocreomycetidae</taxon>
        <taxon>Hypocreales</taxon>
        <taxon>Ophiocordycipitaceae</taxon>
        <taxon>Ophiocordyceps</taxon>
    </lineage>
</organism>